<dbReference type="PROSITE" id="PS50850">
    <property type="entry name" value="MFS"/>
    <property type="match status" value="1"/>
</dbReference>
<sequence length="262" mass="27588">MIRRSAPWLVLVGILVAALSLRAPIIALTPVLPEIMADLGIGSASAGLLTTAPVVMFALMTPLAALVIRRAGPELALLIALGGVMIGTLVRALPGFGSMLTGMVIMGATITVGNVVIPVIIRRDLPPERTAVATAAYTATLNVGSLLTALATVPLAEATGWSAALLIWGAFTVIGLALWIVHIARTRSWRSAERSSGEASEIRATRSEGASITGPLPIFVDNHGRRDADRPGIRRRLGLIRRDHALERIRADPHRPRAGLAV</sequence>
<proteinExistence type="predicted"/>
<evidence type="ECO:0000256" key="3">
    <source>
        <dbReference type="ARBA" id="ARBA00022989"/>
    </source>
</evidence>
<dbReference type="InterPro" id="IPR020846">
    <property type="entry name" value="MFS_dom"/>
</dbReference>
<feature type="transmembrane region" description="Helical" evidence="5">
    <location>
        <begin position="161"/>
        <end position="181"/>
    </location>
</feature>
<keyword evidence="3 5" id="KW-1133">Transmembrane helix</keyword>
<organism evidence="7 8">
    <name type="scientific">Microbacterium tenebrionis</name>
    <dbReference type="NCBI Taxonomy" id="2830665"/>
    <lineage>
        <taxon>Bacteria</taxon>
        <taxon>Bacillati</taxon>
        <taxon>Actinomycetota</taxon>
        <taxon>Actinomycetes</taxon>
        <taxon>Micrococcales</taxon>
        <taxon>Microbacteriaceae</taxon>
        <taxon>Microbacterium</taxon>
    </lineage>
</organism>
<dbReference type="RefSeq" id="WP_227530779.1">
    <property type="nucleotide sequence ID" value="NZ_JAGTTM010000003.1"/>
</dbReference>
<feature type="transmembrane region" description="Helical" evidence="5">
    <location>
        <begin position="133"/>
        <end position="155"/>
    </location>
</feature>
<feature type="transmembrane region" description="Helical" evidence="5">
    <location>
        <begin position="46"/>
        <end position="68"/>
    </location>
</feature>
<dbReference type="PANTHER" id="PTHR23523:SF2">
    <property type="entry name" value="2-NITROIMIDAZOLE TRANSPORTER"/>
    <property type="match status" value="1"/>
</dbReference>
<keyword evidence="4 5" id="KW-0472">Membrane</keyword>
<keyword evidence="2 5" id="KW-0812">Transmembrane</keyword>
<feature type="transmembrane region" description="Helical" evidence="5">
    <location>
        <begin position="75"/>
        <end position="93"/>
    </location>
</feature>
<protein>
    <submittedName>
        <fullName evidence="7">MFS transporter</fullName>
    </submittedName>
</protein>
<dbReference type="InterPro" id="IPR036259">
    <property type="entry name" value="MFS_trans_sf"/>
</dbReference>
<evidence type="ECO:0000256" key="2">
    <source>
        <dbReference type="ARBA" id="ARBA00022692"/>
    </source>
</evidence>
<accession>A0A9X1LQ41</accession>
<reference evidence="7" key="1">
    <citation type="submission" date="2021-04" db="EMBL/GenBank/DDBJ databases">
        <title>Microbacterium tenobrionis sp. nov. and Microbacterium allomyrinae sp. nov., isolated from larvae of Tenobrio molitor and Allomyrina dichotoma, respectively.</title>
        <authorList>
            <person name="Lee S.D."/>
        </authorList>
    </citation>
    <scope>NUCLEOTIDE SEQUENCE</scope>
    <source>
        <strain evidence="7">YMB-B2</strain>
    </source>
</reference>
<evidence type="ECO:0000256" key="1">
    <source>
        <dbReference type="ARBA" id="ARBA00004651"/>
    </source>
</evidence>
<dbReference type="InterPro" id="IPR052524">
    <property type="entry name" value="MFS_Cyanate_Porter"/>
</dbReference>
<evidence type="ECO:0000256" key="5">
    <source>
        <dbReference type="SAM" id="Phobius"/>
    </source>
</evidence>
<dbReference type="GO" id="GO:0022857">
    <property type="term" value="F:transmembrane transporter activity"/>
    <property type="evidence" value="ECO:0007669"/>
    <property type="project" value="InterPro"/>
</dbReference>
<dbReference type="SUPFAM" id="SSF103473">
    <property type="entry name" value="MFS general substrate transporter"/>
    <property type="match status" value="1"/>
</dbReference>
<feature type="domain" description="Major facilitator superfamily (MFS) profile" evidence="6">
    <location>
        <begin position="6"/>
        <end position="262"/>
    </location>
</feature>
<dbReference type="Gene3D" id="1.20.1250.20">
    <property type="entry name" value="MFS general substrate transporter like domains"/>
    <property type="match status" value="1"/>
</dbReference>
<dbReference type="GO" id="GO:0005886">
    <property type="term" value="C:plasma membrane"/>
    <property type="evidence" value="ECO:0007669"/>
    <property type="project" value="UniProtKB-SubCell"/>
</dbReference>
<name>A0A9X1LQ41_9MICO</name>
<keyword evidence="8" id="KW-1185">Reference proteome</keyword>
<evidence type="ECO:0000259" key="6">
    <source>
        <dbReference type="PROSITE" id="PS50850"/>
    </source>
</evidence>
<gene>
    <name evidence="7" type="ORF">KEC56_09475</name>
</gene>
<dbReference type="PANTHER" id="PTHR23523">
    <property type="match status" value="1"/>
</dbReference>
<evidence type="ECO:0000313" key="7">
    <source>
        <dbReference type="EMBL" id="MCC2029748.1"/>
    </source>
</evidence>
<feature type="transmembrane region" description="Helical" evidence="5">
    <location>
        <begin position="99"/>
        <end position="121"/>
    </location>
</feature>
<comment type="subcellular location">
    <subcellularLocation>
        <location evidence="1">Cell membrane</location>
        <topology evidence="1">Multi-pass membrane protein</topology>
    </subcellularLocation>
</comment>
<dbReference type="InterPro" id="IPR011701">
    <property type="entry name" value="MFS"/>
</dbReference>
<evidence type="ECO:0000313" key="8">
    <source>
        <dbReference type="Proteomes" id="UP001139289"/>
    </source>
</evidence>
<dbReference type="Proteomes" id="UP001139289">
    <property type="component" value="Unassembled WGS sequence"/>
</dbReference>
<dbReference type="Pfam" id="PF07690">
    <property type="entry name" value="MFS_1"/>
    <property type="match status" value="1"/>
</dbReference>
<dbReference type="EMBL" id="JAGTTM010000003">
    <property type="protein sequence ID" value="MCC2029748.1"/>
    <property type="molecule type" value="Genomic_DNA"/>
</dbReference>
<comment type="caution">
    <text evidence="7">The sequence shown here is derived from an EMBL/GenBank/DDBJ whole genome shotgun (WGS) entry which is preliminary data.</text>
</comment>
<dbReference type="AlphaFoldDB" id="A0A9X1LQ41"/>
<evidence type="ECO:0000256" key="4">
    <source>
        <dbReference type="ARBA" id="ARBA00023136"/>
    </source>
</evidence>